<dbReference type="ESTHER" id="9bacl-a0a0p9gq96">
    <property type="family name" value="FAE-Bacterial-promiscuous"/>
</dbReference>
<dbReference type="PANTHER" id="PTHR43265:SF1">
    <property type="entry name" value="ESTERASE ESTD"/>
    <property type="match status" value="1"/>
</dbReference>
<evidence type="ECO:0000259" key="1">
    <source>
        <dbReference type="Pfam" id="PF12146"/>
    </source>
</evidence>
<feature type="domain" description="Serine aminopeptidase S33" evidence="1">
    <location>
        <begin position="28"/>
        <end position="143"/>
    </location>
</feature>
<gene>
    <name evidence="2" type="ORF">AN477_14935</name>
</gene>
<dbReference type="InterPro" id="IPR022742">
    <property type="entry name" value="Hydrolase_4"/>
</dbReference>
<sequence>MQQAVTLNHNGLTLRGMAHVPNGTEGTPVPAVILFHGFTGTKLEPHRIFLKISRALEAIGIASFRFDFAGSGESDGDFEDMTLAGEVSDAKAILEWVKDYPGVDANRVSLLGLSMGGLVASLVAGDRPDDVERLVLMAPAGTMYRLADEYDRQLAAGMAATRVRVEGKDIAGDHAGNLLGKAFIDGLRGFTPYDRAKAYNGPVLLIHGTKDEAVPYQVSHEYQENCYGDMAQLHIIEGADHTFNSYPWEQDVIGAITSFFGA</sequence>
<dbReference type="InterPro" id="IPR053145">
    <property type="entry name" value="AB_hydrolase_Est10"/>
</dbReference>
<keyword evidence="3" id="KW-1185">Reference proteome</keyword>
<evidence type="ECO:0000313" key="3">
    <source>
        <dbReference type="Proteomes" id="UP000050482"/>
    </source>
</evidence>
<dbReference type="PANTHER" id="PTHR43265">
    <property type="entry name" value="ESTERASE ESTD"/>
    <property type="match status" value="1"/>
</dbReference>
<dbReference type="EMBL" id="LJCO01000064">
    <property type="protein sequence ID" value="KPV42966.1"/>
    <property type="molecule type" value="Genomic_DNA"/>
</dbReference>
<evidence type="ECO:0000313" key="2">
    <source>
        <dbReference type="EMBL" id="KPV42966.1"/>
    </source>
</evidence>
<dbReference type="OrthoDB" id="9780269at2"/>
<accession>A0A0P9GQ96</accession>
<protein>
    <submittedName>
        <fullName evidence="2">Alpha/beta hydrolase</fullName>
    </submittedName>
</protein>
<reference evidence="2 3" key="1">
    <citation type="submission" date="2015-09" db="EMBL/GenBank/DDBJ databases">
        <title>Draft genome sequence of Alicyclobacillus ferrooxydans DSM 22381.</title>
        <authorList>
            <person name="Hemp J."/>
        </authorList>
    </citation>
    <scope>NUCLEOTIDE SEQUENCE [LARGE SCALE GENOMIC DNA]</scope>
    <source>
        <strain evidence="2 3">TC-34</strain>
    </source>
</reference>
<organism evidence="2 3">
    <name type="scientific">Alicyclobacillus ferrooxydans</name>
    <dbReference type="NCBI Taxonomy" id="471514"/>
    <lineage>
        <taxon>Bacteria</taxon>
        <taxon>Bacillati</taxon>
        <taxon>Bacillota</taxon>
        <taxon>Bacilli</taxon>
        <taxon>Bacillales</taxon>
        <taxon>Alicyclobacillaceae</taxon>
        <taxon>Alicyclobacillus</taxon>
    </lineage>
</organism>
<comment type="caution">
    <text evidence="2">The sequence shown here is derived from an EMBL/GenBank/DDBJ whole genome shotgun (WGS) entry which is preliminary data.</text>
</comment>
<dbReference type="PATRIC" id="fig|471514.4.peg.2575"/>
<dbReference type="GO" id="GO:0052689">
    <property type="term" value="F:carboxylic ester hydrolase activity"/>
    <property type="evidence" value="ECO:0007669"/>
    <property type="project" value="TreeGrafter"/>
</dbReference>
<dbReference type="RefSeq" id="WP_054969963.1">
    <property type="nucleotide sequence ID" value="NZ_LJCO01000064.1"/>
</dbReference>
<dbReference type="SUPFAM" id="SSF53474">
    <property type="entry name" value="alpha/beta-Hydrolases"/>
    <property type="match status" value="1"/>
</dbReference>
<dbReference type="AlphaFoldDB" id="A0A0P9GQ96"/>
<dbReference type="Pfam" id="PF12146">
    <property type="entry name" value="Hydrolase_4"/>
    <property type="match status" value="1"/>
</dbReference>
<name>A0A0P9GQ96_9BACL</name>
<keyword evidence="2" id="KW-0378">Hydrolase</keyword>
<dbReference type="STRING" id="471514.AN477_14935"/>
<dbReference type="Proteomes" id="UP000050482">
    <property type="component" value="Unassembled WGS sequence"/>
</dbReference>
<dbReference type="Gene3D" id="3.40.50.1820">
    <property type="entry name" value="alpha/beta hydrolase"/>
    <property type="match status" value="1"/>
</dbReference>
<proteinExistence type="predicted"/>
<dbReference type="InterPro" id="IPR029058">
    <property type="entry name" value="AB_hydrolase_fold"/>
</dbReference>